<organism evidence="1 2">
    <name type="scientific">Variimorphobacter saccharofermentans</name>
    <dbReference type="NCBI Taxonomy" id="2755051"/>
    <lineage>
        <taxon>Bacteria</taxon>
        <taxon>Bacillati</taxon>
        <taxon>Bacillota</taxon>
        <taxon>Clostridia</taxon>
        <taxon>Lachnospirales</taxon>
        <taxon>Lachnospiraceae</taxon>
        <taxon>Variimorphobacter</taxon>
    </lineage>
</organism>
<name>A0A839JX69_9FIRM</name>
<dbReference type="EMBL" id="JACEGA010000001">
    <property type="protein sequence ID" value="MBB2182273.1"/>
    <property type="molecule type" value="Genomic_DNA"/>
</dbReference>
<keyword evidence="2" id="KW-1185">Reference proteome</keyword>
<evidence type="ECO:0000313" key="2">
    <source>
        <dbReference type="Proteomes" id="UP000574276"/>
    </source>
</evidence>
<comment type="caution">
    <text evidence="1">The sequence shown here is derived from an EMBL/GenBank/DDBJ whole genome shotgun (WGS) entry which is preliminary data.</text>
</comment>
<dbReference type="Pfam" id="PF07247">
    <property type="entry name" value="AATase"/>
    <property type="match status" value="1"/>
</dbReference>
<gene>
    <name evidence="1" type="ORF">H0486_05210</name>
</gene>
<dbReference type="AlphaFoldDB" id="A0A839JX69"/>
<dbReference type="InterPro" id="IPR010828">
    <property type="entry name" value="Atf2/Sli1-like"/>
</dbReference>
<proteinExistence type="predicted"/>
<sequence length="422" mass="49305">MRKRKPIEWAKLDNAAKIFPPTTNEIDTKVFRFVCELKEEVDKEILQSALDKTLPLFPMYQTILRRGVFWYYFEQTDLKPEVVEENKLPCSMLYRQNRRNLLFEVSYFHNRINLEMYHAVTDGTGALSFLKTLIYYYLTMKHSSDFTEKLPNLDYDASFTQRMDDSYLKYYDGDKRINKVKLTKAYHITGRRSIDNRMKVIEGEMPVKQVLELAHQYNTTLTIYLTALFFMAIYQDMPARQRKYPVVLTVPVNLRSFFPSVTARNFFAAVNIRYHFGNQSNRLEDVIASVKESFERELTEEKLRKHLNRLSALEHNAFTRVVPLVLKDYVLRFANYLSDRGITASISNVGKVTISKELAPYIQLFDCFTSVRRPQICMCSFGESLVVSFTSPFTGTDIQKNFFRMLTKEGVSIAVAANIKDI</sequence>
<evidence type="ECO:0008006" key="3">
    <source>
        <dbReference type="Google" id="ProtNLM"/>
    </source>
</evidence>
<protein>
    <recommendedName>
        <fullName evidence="3">Alcohol acetyltransferase</fullName>
    </recommendedName>
</protein>
<dbReference type="Proteomes" id="UP000574276">
    <property type="component" value="Unassembled WGS sequence"/>
</dbReference>
<accession>A0A839JX69</accession>
<dbReference type="RefSeq" id="WP_228352000.1">
    <property type="nucleotide sequence ID" value="NZ_JACEGA010000001.1"/>
</dbReference>
<reference evidence="1 2" key="1">
    <citation type="submission" date="2020-07" db="EMBL/GenBank/DDBJ databases">
        <title>Characterization and genome sequencing of isolate MD1, a novel member within the family Lachnospiraceae.</title>
        <authorList>
            <person name="Rettenmaier R."/>
            <person name="Di Bello L."/>
            <person name="Zinser C."/>
            <person name="Scheitz K."/>
            <person name="Liebl W."/>
            <person name="Zverlov V."/>
        </authorList>
    </citation>
    <scope>NUCLEOTIDE SEQUENCE [LARGE SCALE GENOMIC DNA]</scope>
    <source>
        <strain evidence="1 2">MD1</strain>
    </source>
</reference>
<evidence type="ECO:0000313" key="1">
    <source>
        <dbReference type="EMBL" id="MBB2182273.1"/>
    </source>
</evidence>